<proteinExistence type="predicted"/>
<sequence length="160" mass="18873">MTNKTKNISTSNNFSFNLPNSKNFIKFNLIFIFLLSFNTKLTQTANLNEEEKILIEEEQRRHSLSLLEPDFAENIFNREGSKNPIKRTTTIPLIFNRLEGINNKDQRSNNNNNKKIATKKRQIKHRFVRSPPTEYDELNQDFLSEYDALNLDFNLDEETK</sequence>
<dbReference type="Proteomes" id="UP000580250">
    <property type="component" value="Unassembled WGS sequence"/>
</dbReference>
<reference evidence="1 2" key="1">
    <citation type="submission" date="2020-08" db="EMBL/GenBank/DDBJ databases">
        <authorList>
            <person name="Koutsovoulos G."/>
            <person name="Danchin GJ E."/>
        </authorList>
    </citation>
    <scope>NUCLEOTIDE SEQUENCE [LARGE SCALE GENOMIC DNA]</scope>
</reference>
<accession>A0A6V7XHY9</accession>
<gene>
    <name evidence="1" type="ORF">MENT_LOCUS52339</name>
</gene>
<dbReference type="EMBL" id="CAJEWN010001631">
    <property type="protein sequence ID" value="CAD2198979.1"/>
    <property type="molecule type" value="Genomic_DNA"/>
</dbReference>
<evidence type="ECO:0000313" key="1">
    <source>
        <dbReference type="EMBL" id="CAD2198979.1"/>
    </source>
</evidence>
<protein>
    <submittedName>
        <fullName evidence="1">Uncharacterized protein</fullName>
    </submittedName>
</protein>
<comment type="caution">
    <text evidence="1">The sequence shown here is derived from an EMBL/GenBank/DDBJ whole genome shotgun (WGS) entry which is preliminary data.</text>
</comment>
<dbReference type="AlphaFoldDB" id="A0A6V7XHY9"/>
<evidence type="ECO:0000313" key="2">
    <source>
        <dbReference type="Proteomes" id="UP000580250"/>
    </source>
</evidence>
<name>A0A6V7XHY9_MELEN</name>
<organism evidence="1 2">
    <name type="scientific">Meloidogyne enterolobii</name>
    <name type="common">Root-knot nematode worm</name>
    <name type="synonym">Meloidogyne mayaguensis</name>
    <dbReference type="NCBI Taxonomy" id="390850"/>
    <lineage>
        <taxon>Eukaryota</taxon>
        <taxon>Metazoa</taxon>
        <taxon>Ecdysozoa</taxon>
        <taxon>Nematoda</taxon>
        <taxon>Chromadorea</taxon>
        <taxon>Rhabditida</taxon>
        <taxon>Tylenchina</taxon>
        <taxon>Tylenchomorpha</taxon>
        <taxon>Tylenchoidea</taxon>
        <taxon>Meloidogynidae</taxon>
        <taxon>Meloidogyninae</taxon>
        <taxon>Meloidogyne</taxon>
    </lineage>
</organism>